<name>A0A2P6S7H0_ROSCH</name>
<evidence type="ECO:0000313" key="3">
    <source>
        <dbReference type="Proteomes" id="UP000238479"/>
    </source>
</evidence>
<evidence type="ECO:0000256" key="1">
    <source>
        <dbReference type="SAM" id="MobiDB-lite"/>
    </source>
</evidence>
<dbReference type="Gramene" id="PRQ54636">
    <property type="protein sequence ID" value="PRQ54636"/>
    <property type="gene ID" value="RchiOBHm_Chr1g0315881"/>
</dbReference>
<proteinExistence type="predicted"/>
<organism evidence="2 3">
    <name type="scientific">Rosa chinensis</name>
    <name type="common">China rose</name>
    <dbReference type="NCBI Taxonomy" id="74649"/>
    <lineage>
        <taxon>Eukaryota</taxon>
        <taxon>Viridiplantae</taxon>
        <taxon>Streptophyta</taxon>
        <taxon>Embryophyta</taxon>
        <taxon>Tracheophyta</taxon>
        <taxon>Spermatophyta</taxon>
        <taxon>Magnoliopsida</taxon>
        <taxon>eudicotyledons</taxon>
        <taxon>Gunneridae</taxon>
        <taxon>Pentapetalae</taxon>
        <taxon>rosids</taxon>
        <taxon>fabids</taxon>
        <taxon>Rosales</taxon>
        <taxon>Rosaceae</taxon>
        <taxon>Rosoideae</taxon>
        <taxon>Rosoideae incertae sedis</taxon>
        <taxon>Rosa</taxon>
    </lineage>
</organism>
<dbReference type="Proteomes" id="UP000238479">
    <property type="component" value="Chromosome 1"/>
</dbReference>
<reference evidence="2 3" key="1">
    <citation type="journal article" date="2018" name="Nat. Genet.">
        <title>The Rosa genome provides new insights in the design of modern roses.</title>
        <authorList>
            <person name="Bendahmane M."/>
        </authorList>
    </citation>
    <scope>NUCLEOTIDE SEQUENCE [LARGE SCALE GENOMIC DNA]</scope>
    <source>
        <strain evidence="3">cv. Old Blush</strain>
    </source>
</reference>
<evidence type="ECO:0008006" key="4">
    <source>
        <dbReference type="Google" id="ProtNLM"/>
    </source>
</evidence>
<feature type="region of interest" description="Disordered" evidence="1">
    <location>
        <begin position="317"/>
        <end position="339"/>
    </location>
</feature>
<comment type="caution">
    <text evidence="2">The sequence shown here is derived from an EMBL/GenBank/DDBJ whole genome shotgun (WGS) entry which is preliminary data.</text>
</comment>
<dbReference type="OrthoDB" id="1924112at2759"/>
<dbReference type="PANTHER" id="PTHR36373">
    <property type="entry name" value="EXPRESSED PROTEIN"/>
    <property type="match status" value="1"/>
</dbReference>
<accession>A0A2P6S7H0</accession>
<dbReference type="PANTHER" id="PTHR36373:SF1">
    <property type="entry name" value="EXPRESSED PROTEIN"/>
    <property type="match status" value="1"/>
</dbReference>
<feature type="compositionally biased region" description="Polar residues" evidence="1">
    <location>
        <begin position="95"/>
        <end position="107"/>
    </location>
</feature>
<dbReference type="AlphaFoldDB" id="A0A2P6S7H0"/>
<protein>
    <recommendedName>
        <fullName evidence="4">Interferon-activable protein</fullName>
    </recommendedName>
</protein>
<feature type="compositionally biased region" description="Polar residues" evidence="1">
    <location>
        <begin position="317"/>
        <end position="327"/>
    </location>
</feature>
<keyword evidence="3" id="KW-1185">Reference proteome</keyword>
<feature type="compositionally biased region" description="Basic and acidic residues" evidence="1">
    <location>
        <begin position="130"/>
        <end position="144"/>
    </location>
</feature>
<evidence type="ECO:0000313" key="2">
    <source>
        <dbReference type="EMBL" id="PRQ54636.1"/>
    </source>
</evidence>
<sequence length="415" mass="46719">MEPAKIDWKNLEWRFVEDKAYEQINAPKWFDFLNPNDNLVDDHAWFCTPECNHPKTAEDFLRSSPFKVPSPSDASGVSPLGDKFQRDVKLKRRGLTNSSVHPMNNNSRFKEDSENQNPNLSTPPNYQAKAMKEAMKSSTEKKQPTDTAPQNNEVLPRLKSTLSARNLFAGKEILNQITDFCSELKRMATARAKEREEVEKGVVKNKEEEVKQVESNGELNGRERERMPLLELGKGKTETMVKEEECNGEVGGEVNGKQRERMPLMDANKGKTEGFEGRILKEGKRIKKRVDNAENIPVSLNLESVKRQGGEHLLQIRTNPPSPQCFSATRPPSKITPSKASKSKLMEKGGILQGPTNKQVIATGDSKQVITKDDSKQVITKDDSTEKAKSVYIADGKEARTLDVFWFLKPCTLST</sequence>
<gene>
    <name evidence="2" type="ORF">RchiOBHm_Chr1g0315881</name>
</gene>
<dbReference type="STRING" id="74649.A0A2P6S7H0"/>
<dbReference type="OMA" id="VHESNNT"/>
<dbReference type="EMBL" id="PDCK01000039">
    <property type="protein sequence ID" value="PRQ54636.1"/>
    <property type="molecule type" value="Genomic_DNA"/>
</dbReference>
<feature type="compositionally biased region" description="Polar residues" evidence="1">
    <location>
        <begin position="115"/>
        <end position="125"/>
    </location>
</feature>
<feature type="region of interest" description="Disordered" evidence="1">
    <location>
        <begin position="62"/>
        <end position="152"/>
    </location>
</feature>